<dbReference type="InterPro" id="IPR003921">
    <property type="entry name" value="Cell_synth_C"/>
</dbReference>
<dbReference type="InterPro" id="IPR019734">
    <property type="entry name" value="TPR_rpt"/>
</dbReference>
<dbReference type="Gene3D" id="1.25.40.10">
    <property type="entry name" value="Tetratricopeptide repeat domain"/>
    <property type="match status" value="4"/>
</dbReference>
<dbReference type="GO" id="GO:0016020">
    <property type="term" value="C:membrane"/>
    <property type="evidence" value="ECO:0007669"/>
    <property type="project" value="InterPro"/>
</dbReference>
<comment type="caution">
    <text evidence="6">The sequence shown here is derived from an EMBL/GenBank/DDBJ whole genome shotgun (WGS) entry which is preliminary data.</text>
</comment>
<dbReference type="RefSeq" id="WP_180153185.1">
    <property type="nucleotide sequence ID" value="NZ_JACCEM010000001.1"/>
</dbReference>
<dbReference type="PANTHER" id="PTHR45586">
    <property type="entry name" value="TPR REPEAT-CONTAINING PROTEIN PA4667"/>
    <property type="match status" value="1"/>
</dbReference>
<dbReference type="SUPFAM" id="SSF48452">
    <property type="entry name" value="TPR-like"/>
    <property type="match status" value="2"/>
</dbReference>
<dbReference type="Pfam" id="PF14559">
    <property type="entry name" value="TPR_19"/>
    <property type="match status" value="3"/>
</dbReference>
<evidence type="ECO:0000313" key="6">
    <source>
        <dbReference type="EMBL" id="NYT47989.1"/>
    </source>
</evidence>
<accession>A0A853FV33</accession>
<feature type="chain" id="PRO_5032954786" evidence="5">
    <location>
        <begin position="24"/>
        <end position="855"/>
    </location>
</feature>
<reference evidence="6 7" key="1">
    <citation type="submission" date="2020-07" db="EMBL/GenBank/DDBJ databases">
        <title>Taxonomic revisions and descriptions of new bacterial species based on genomic comparisons in the high-G+C-content subgroup of the family Alcaligenaceae.</title>
        <authorList>
            <person name="Szabo A."/>
            <person name="Felfoldi T."/>
        </authorList>
    </citation>
    <scope>NUCLEOTIDE SEQUENCE [LARGE SCALE GENOMIC DNA]</scope>
    <source>
        <strain evidence="6 7">LMG 24012</strain>
    </source>
</reference>
<sequence length="855" mass="91589">MPAIFRFMAVCLLSALIPVSALAQQELRGTLLEQGRYWRAQGDAVREAEAWNKLLLASPGDADALYGLAGIAIKAGRPDQARDYLKRLTAAHPGSRLVDQLEQDIVLGTGGRAAVLEEARLLAASGELEQALPKYRDALGGERPVGDVGREYYSYLGYTDGGLPDAIDGLRRLEQKAPDDPQVALALARHLARNEATRLDGIRRLSRLAARADIGSDAAESWRDALTWLGPPRSEAWPLFEEYLARNPGDSEIRQQLAKGRDMTRVTAKAAKPDPLRARADAAMKLLETGDLPAAEAEFRAVLAKRPDDSEALGGLGVIRLKQQDWEQARDLLSRARKGNPKAWQASLRVAEYWLLIRQAEASRQASDFDGARKSLKQARRLLPDETAADAMEADMLAEEGGLVMAETLYRRVLARRADDAGALRGLVGVLARQGRTAEAQELIANASPAAIRRADGLSSLQAAYALGLAKAAGRIGDPAHARAALEEALRNDPSNTWIRLELAGSHMRAKQEQQARRLIDEVLAAKPDDPGALYASATLYAQGDHVQEALDALARIPAGYEAGKVGALRLAMTQKRLLRQAAASSREGRKAEAMAYLARLRESAAGSFDMLGAVAQAYADMGETAEALSVLRSMRPAGAAQNADASLLYAGILLRTGQDAEAAAVLRQLGGQALTGAQQEGFEELKAVYSIRQAEALRARGELAAAYDLVAPVLARYPDNVDAQAALARMYAAAGRNEEALELYKKVLEARPGDAQLHLSAAQLAQQLDDTRYAAKEAAIAVELAPDQVDILAGAARIYRAQGKNGQAVSLLKKAVALQEKGAKPAGGAAPLAGQGNPFASDPRRPSYAVPHGR</sequence>
<feature type="signal peptide" evidence="5">
    <location>
        <begin position="1"/>
        <end position="23"/>
    </location>
</feature>
<dbReference type="PRINTS" id="PR01441">
    <property type="entry name" value="CELLSNTHASEC"/>
</dbReference>
<dbReference type="SMART" id="SM00028">
    <property type="entry name" value="TPR"/>
    <property type="match status" value="10"/>
</dbReference>
<dbReference type="InterPro" id="IPR011990">
    <property type="entry name" value="TPR-like_helical_dom_sf"/>
</dbReference>
<dbReference type="Pfam" id="PF13176">
    <property type="entry name" value="TPR_7"/>
    <property type="match status" value="1"/>
</dbReference>
<evidence type="ECO:0000256" key="1">
    <source>
        <dbReference type="ARBA" id="ARBA00022737"/>
    </source>
</evidence>
<dbReference type="EMBL" id="JACCEM010000001">
    <property type="protein sequence ID" value="NYT47989.1"/>
    <property type="molecule type" value="Genomic_DNA"/>
</dbReference>
<dbReference type="Pfam" id="PF13432">
    <property type="entry name" value="TPR_16"/>
    <property type="match status" value="1"/>
</dbReference>
<feature type="region of interest" description="Disordered" evidence="4">
    <location>
        <begin position="824"/>
        <end position="855"/>
    </location>
</feature>
<evidence type="ECO:0000256" key="4">
    <source>
        <dbReference type="SAM" id="MobiDB-lite"/>
    </source>
</evidence>
<dbReference type="AlphaFoldDB" id="A0A853FV33"/>
<dbReference type="PANTHER" id="PTHR45586:SF1">
    <property type="entry name" value="LIPOPOLYSACCHARIDE ASSEMBLY PROTEIN B"/>
    <property type="match status" value="1"/>
</dbReference>
<feature type="repeat" description="TPR" evidence="3">
    <location>
        <begin position="310"/>
        <end position="343"/>
    </location>
</feature>
<dbReference type="Proteomes" id="UP000559809">
    <property type="component" value="Unassembled WGS sequence"/>
</dbReference>
<organism evidence="6 7">
    <name type="scientific">Parapusillimonas granuli</name>
    <dbReference type="NCBI Taxonomy" id="380911"/>
    <lineage>
        <taxon>Bacteria</taxon>
        <taxon>Pseudomonadati</taxon>
        <taxon>Pseudomonadota</taxon>
        <taxon>Betaproteobacteria</taxon>
        <taxon>Burkholderiales</taxon>
        <taxon>Alcaligenaceae</taxon>
        <taxon>Parapusillimonas</taxon>
    </lineage>
</organism>
<keyword evidence="1" id="KW-0677">Repeat</keyword>
<name>A0A853FV33_9BURK</name>
<dbReference type="InterPro" id="IPR051012">
    <property type="entry name" value="CellSynth/LPSAsmb/PSIAsmb"/>
</dbReference>
<keyword evidence="2 3" id="KW-0802">TPR repeat</keyword>
<dbReference type="PROSITE" id="PS50005">
    <property type="entry name" value="TPR"/>
    <property type="match status" value="2"/>
</dbReference>
<evidence type="ECO:0000256" key="2">
    <source>
        <dbReference type="ARBA" id="ARBA00022803"/>
    </source>
</evidence>
<feature type="repeat" description="TPR" evidence="3">
    <location>
        <begin position="722"/>
        <end position="755"/>
    </location>
</feature>
<evidence type="ECO:0000256" key="3">
    <source>
        <dbReference type="PROSITE-ProRule" id="PRU00339"/>
    </source>
</evidence>
<feature type="compositionally biased region" description="Low complexity" evidence="4">
    <location>
        <begin position="825"/>
        <end position="837"/>
    </location>
</feature>
<protein>
    <submittedName>
        <fullName evidence="6">Tetratricopeptide repeat protein</fullName>
    </submittedName>
</protein>
<gene>
    <name evidence="6" type="ORF">H0A72_01555</name>
</gene>
<evidence type="ECO:0000256" key="5">
    <source>
        <dbReference type="SAM" id="SignalP"/>
    </source>
</evidence>
<keyword evidence="5" id="KW-0732">Signal</keyword>
<evidence type="ECO:0000313" key="7">
    <source>
        <dbReference type="Proteomes" id="UP000559809"/>
    </source>
</evidence>
<dbReference type="GO" id="GO:0006011">
    <property type="term" value="P:UDP-alpha-D-glucose metabolic process"/>
    <property type="evidence" value="ECO:0007669"/>
    <property type="project" value="InterPro"/>
</dbReference>
<keyword evidence="7" id="KW-1185">Reference proteome</keyword>
<proteinExistence type="predicted"/>